<name>A0A3M7SF40_BRAPC</name>
<accession>A0A3M7SF40</accession>
<evidence type="ECO:0000313" key="1">
    <source>
        <dbReference type="EMBL" id="RNA34423.1"/>
    </source>
</evidence>
<comment type="caution">
    <text evidence="1">The sequence shown here is derived from an EMBL/GenBank/DDBJ whole genome shotgun (WGS) entry which is preliminary data.</text>
</comment>
<gene>
    <name evidence="1" type="ORF">BpHYR1_000891</name>
</gene>
<protein>
    <submittedName>
        <fullName evidence="1">Uncharacterized protein</fullName>
    </submittedName>
</protein>
<keyword evidence="2" id="KW-1185">Reference proteome</keyword>
<organism evidence="1 2">
    <name type="scientific">Brachionus plicatilis</name>
    <name type="common">Marine rotifer</name>
    <name type="synonym">Brachionus muelleri</name>
    <dbReference type="NCBI Taxonomy" id="10195"/>
    <lineage>
        <taxon>Eukaryota</taxon>
        <taxon>Metazoa</taxon>
        <taxon>Spiralia</taxon>
        <taxon>Gnathifera</taxon>
        <taxon>Rotifera</taxon>
        <taxon>Eurotatoria</taxon>
        <taxon>Monogononta</taxon>
        <taxon>Pseudotrocha</taxon>
        <taxon>Ploima</taxon>
        <taxon>Brachionidae</taxon>
        <taxon>Brachionus</taxon>
    </lineage>
</organism>
<evidence type="ECO:0000313" key="2">
    <source>
        <dbReference type="Proteomes" id="UP000276133"/>
    </source>
</evidence>
<proteinExistence type="predicted"/>
<dbReference type="AlphaFoldDB" id="A0A3M7SF40"/>
<dbReference type="Proteomes" id="UP000276133">
    <property type="component" value="Unassembled WGS sequence"/>
</dbReference>
<dbReference type="EMBL" id="REGN01001483">
    <property type="protein sequence ID" value="RNA34423.1"/>
    <property type="molecule type" value="Genomic_DNA"/>
</dbReference>
<sequence>MQKSDTRTRSVFSCPGVNLLNHFTIKQKQDVQASRLITETYTTTFKLKTKVYAIRTSPEISLTY</sequence>
<reference evidence="1 2" key="1">
    <citation type="journal article" date="2018" name="Sci. Rep.">
        <title>Genomic signatures of local adaptation to the degree of environmental predictability in rotifers.</title>
        <authorList>
            <person name="Franch-Gras L."/>
            <person name="Hahn C."/>
            <person name="Garcia-Roger E.M."/>
            <person name="Carmona M.J."/>
            <person name="Serra M."/>
            <person name="Gomez A."/>
        </authorList>
    </citation>
    <scope>NUCLEOTIDE SEQUENCE [LARGE SCALE GENOMIC DNA]</scope>
    <source>
        <strain evidence="1">HYR1</strain>
    </source>
</reference>